<reference evidence="1" key="2">
    <citation type="journal article" date="2024" name="Plant">
        <title>Genomic evolution and insights into agronomic trait innovations of Sesamum species.</title>
        <authorList>
            <person name="Miao H."/>
            <person name="Wang L."/>
            <person name="Qu L."/>
            <person name="Liu H."/>
            <person name="Sun Y."/>
            <person name="Le M."/>
            <person name="Wang Q."/>
            <person name="Wei S."/>
            <person name="Zheng Y."/>
            <person name="Lin W."/>
            <person name="Duan Y."/>
            <person name="Cao H."/>
            <person name="Xiong S."/>
            <person name="Wang X."/>
            <person name="Wei L."/>
            <person name="Li C."/>
            <person name="Ma Q."/>
            <person name="Ju M."/>
            <person name="Zhao R."/>
            <person name="Li G."/>
            <person name="Mu C."/>
            <person name="Tian Q."/>
            <person name="Mei H."/>
            <person name="Zhang T."/>
            <person name="Gao T."/>
            <person name="Zhang H."/>
        </authorList>
    </citation>
    <scope>NUCLEOTIDE SEQUENCE</scope>
    <source>
        <strain evidence="1">G01</strain>
    </source>
</reference>
<comment type="caution">
    <text evidence="1">The sequence shown here is derived from an EMBL/GenBank/DDBJ whole genome shotgun (WGS) entry which is preliminary data.</text>
</comment>
<accession>A0AAW2IR68</accession>
<organism evidence="1">
    <name type="scientific">Sesamum angustifolium</name>
    <dbReference type="NCBI Taxonomy" id="2727405"/>
    <lineage>
        <taxon>Eukaryota</taxon>
        <taxon>Viridiplantae</taxon>
        <taxon>Streptophyta</taxon>
        <taxon>Embryophyta</taxon>
        <taxon>Tracheophyta</taxon>
        <taxon>Spermatophyta</taxon>
        <taxon>Magnoliopsida</taxon>
        <taxon>eudicotyledons</taxon>
        <taxon>Gunneridae</taxon>
        <taxon>Pentapetalae</taxon>
        <taxon>asterids</taxon>
        <taxon>lamiids</taxon>
        <taxon>Lamiales</taxon>
        <taxon>Pedaliaceae</taxon>
        <taxon>Sesamum</taxon>
    </lineage>
</organism>
<name>A0AAW2IR68_9LAMI</name>
<evidence type="ECO:0000313" key="1">
    <source>
        <dbReference type="EMBL" id="KAL0284043.1"/>
    </source>
</evidence>
<dbReference type="PANTHER" id="PTHR10775:SF185">
    <property type="entry name" value="OS08G0208400 PROTEIN"/>
    <property type="match status" value="1"/>
</dbReference>
<dbReference type="InterPro" id="IPR004242">
    <property type="entry name" value="Transposase_21"/>
</dbReference>
<dbReference type="EMBL" id="JACGWK010001678">
    <property type="protein sequence ID" value="KAL0284043.1"/>
    <property type="molecule type" value="Genomic_DNA"/>
</dbReference>
<dbReference type="Pfam" id="PF02992">
    <property type="entry name" value="Transposase_21"/>
    <property type="match status" value="1"/>
</dbReference>
<proteinExistence type="predicted"/>
<reference evidence="1" key="1">
    <citation type="submission" date="2020-06" db="EMBL/GenBank/DDBJ databases">
        <authorList>
            <person name="Li T."/>
            <person name="Hu X."/>
            <person name="Zhang T."/>
            <person name="Song X."/>
            <person name="Zhang H."/>
            <person name="Dai N."/>
            <person name="Sheng W."/>
            <person name="Hou X."/>
            <person name="Wei L."/>
        </authorList>
    </citation>
    <scope>NUCLEOTIDE SEQUENCE</scope>
    <source>
        <strain evidence="1">G01</strain>
        <tissue evidence="1">Leaf</tissue>
    </source>
</reference>
<gene>
    <name evidence="1" type="ORF">Sangu_2849700</name>
</gene>
<protein>
    <submittedName>
        <fullName evidence="1">Uncharacterized protein</fullName>
    </submittedName>
</protein>
<sequence>MWVFKRMIMPSDQAFNMRAALMWTVNDLPTYGMVFGWSTAGIMGCPICINDTRTFYLQHDASPAVEKSLTIPSGYGSDHTWTGKSSLGISILRNASNSAQP</sequence>
<dbReference type="AlphaFoldDB" id="A0AAW2IR68"/>
<dbReference type="PANTHER" id="PTHR10775">
    <property type="entry name" value="OS08G0208400 PROTEIN"/>
    <property type="match status" value="1"/>
</dbReference>